<dbReference type="FunFam" id="2.60.120.290:FF:000013">
    <property type="entry name" value="Membrane frizzled-related protein"/>
    <property type="match status" value="1"/>
</dbReference>
<evidence type="ECO:0000313" key="6">
    <source>
        <dbReference type="Proteomes" id="UP000225706"/>
    </source>
</evidence>
<feature type="domain" description="CUB" evidence="4">
    <location>
        <begin position="16"/>
        <end position="135"/>
    </location>
</feature>
<dbReference type="PANTHER" id="PTHR24251">
    <property type="entry name" value="OVOCHYMASE-RELATED"/>
    <property type="match status" value="1"/>
</dbReference>
<proteinExistence type="predicted"/>
<dbReference type="Pfam" id="PF00431">
    <property type="entry name" value="CUB"/>
    <property type="match status" value="1"/>
</dbReference>
<evidence type="ECO:0000256" key="1">
    <source>
        <dbReference type="ARBA" id="ARBA00022737"/>
    </source>
</evidence>
<dbReference type="PROSITE" id="PS01180">
    <property type="entry name" value="CUB"/>
    <property type="match status" value="1"/>
</dbReference>
<keyword evidence="2" id="KW-1015">Disulfide bond</keyword>
<dbReference type="CDD" id="cd00041">
    <property type="entry name" value="CUB"/>
    <property type="match status" value="1"/>
</dbReference>
<evidence type="ECO:0000259" key="4">
    <source>
        <dbReference type="PROSITE" id="PS01180"/>
    </source>
</evidence>
<keyword evidence="1" id="KW-0677">Repeat</keyword>
<gene>
    <name evidence="5" type="primary">TNFAIP6</name>
    <name evidence="5" type="ORF">AWC38_SpisGene24451</name>
</gene>
<dbReference type="SUPFAM" id="SSF49854">
    <property type="entry name" value="Spermadhesin, CUB domain"/>
    <property type="match status" value="1"/>
</dbReference>
<accession>A0A2B4R4I5</accession>
<reference evidence="6" key="1">
    <citation type="journal article" date="2017" name="bioRxiv">
        <title>Comparative analysis of the genomes of Stylophora pistillata and Acropora digitifera provides evidence for extensive differences between species of corals.</title>
        <authorList>
            <person name="Voolstra C.R."/>
            <person name="Li Y."/>
            <person name="Liew Y.J."/>
            <person name="Baumgarten S."/>
            <person name="Zoccola D."/>
            <person name="Flot J.-F."/>
            <person name="Tambutte S."/>
            <person name="Allemand D."/>
            <person name="Aranda M."/>
        </authorList>
    </citation>
    <scope>NUCLEOTIDE SEQUENCE [LARGE SCALE GENOMIC DNA]</scope>
</reference>
<comment type="caution">
    <text evidence="3">Lacks conserved residue(s) required for the propagation of feature annotation.</text>
</comment>
<dbReference type="PANTHER" id="PTHR24251:SF37">
    <property type="entry name" value="CUB DOMAIN-CONTAINING PROTEIN"/>
    <property type="match status" value="1"/>
</dbReference>
<dbReference type="InterPro" id="IPR000859">
    <property type="entry name" value="CUB_dom"/>
</dbReference>
<dbReference type="AlphaFoldDB" id="A0A2B4R4I5"/>
<dbReference type="Proteomes" id="UP000225706">
    <property type="component" value="Unassembled WGS sequence"/>
</dbReference>
<dbReference type="SMART" id="SM00042">
    <property type="entry name" value="CUB"/>
    <property type="match status" value="1"/>
</dbReference>
<evidence type="ECO:0000256" key="2">
    <source>
        <dbReference type="ARBA" id="ARBA00023157"/>
    </source>
</evidence>
<dbReference type="OrthoDB" id="6345439at2759"/>
<protein>
    <submittedName>
        <fullName evidence="5">Tumor necrosis factor-inducible gene 6 protein</fullName>
    </submittedName>
</protein>
<evidence type="ECO:0000313" key="5">
    <source>
        <dbReference type="EMBL" id="PFX11719.1"/>
    </source>
</evidence>
<sequence length="235" mass="25908">MPSTFLAAELQIVQACPSWVQTIYPKYSRNDSIFSPGYPGNYHSLQSCQWRIVAPFGQRVLIYFTEFDVEYCLGCSCDSVEIYDGTYLVDDTRLSKSCGSSLPAPVYSTGRNIFMNFSSDWSSSGAGFVAHYRVLNSSSESLVRQGGSQALIVWRKENATSSELCQESSSGPRPSPAHFQPFSPSPFVLSQISPLISSLNRSLIIISWSLLQEHLEASPSSTVEMLGLSPSPRMT</sequence>
<keyword evidence="6" id="KW-1185">Reference proteome</keyword>
<evidence type="ECO:0000256" key="3">
    <source>
        <dbReference type="PROSITE-ProRule" id="PRU00059"/>
    </source>
</evidence>
<dbReference type="InterPro" id="IPR035914">
    <property type="entry name" value="Sperma_CUB_dom_sf"/>
</dbReference>
<organism evidence="5 6">
    <name type="scientific">Stylophora pistillata</name>
    <name type="common">Smooth cauliflower coral</name>
    <dbReference type="NCBI Taxonomy" id="50429"/>
    <lineage>
        <taxon>Eukaryota</taxon>
        <taxon>Metazoa</taxon>
        <taxon>Cnidaria</taxon>
        <taxon>Anthozoa</taxon>
        <taxon>Hexacorallia</taxon>
        <taxon>Scleractinia</taxon>
        <taxon>Astrocoeniina</taxon>
        <taxon>Pocilloporidae</taxon>
        <taxon>Stylophora</taxon>
    </lineage>
</organism>
<comment type="caution">
    <text evidence="5">The sequence shown here is derived from an EMBL/GenBank/DDBJ whole genome shotgun (WGS) entry which is preliminary data.</text>
</comment>
<dbReference type="Gene3D" id="2.60.120.290">
    <property type="entry name" value="Spermadhesin, CUB domain"/>
    <property type="match status" value="1"/>
</dbReference>
<dbReference type="EMBL" id="LSMT01001975">
    <property type="protein sequence ID" value="PFX11719.1"/>
    <property type="molecule type" value="Genomic_DNA"/>
</dbReference>
<name>A0A2B4R4I5_STYPI</name>